<dbReference type="InterPro" id="IPR036388">
    <property type="entry name" value="WH-like_DNA-bd_sf"/>
</dbReference>
<reference evidence="1 2" key="1">
    <citation type="submission" date="2016-02" db="EMBL/GenBank/DDBJ databases">
        <authorList>
            <person name="Teng J.L."/>
            <person name="Tang Y."/>
            <person name="Huang Y."/>
            <person name="Guo F."/>
            <person name="Wei W."/>
            <person name="Chen J.H."/>
            <person name="Wong S.Y."/>
            <person name="Lau S.K."/>
            <person name="Woo P.C."/>
        </authorList>
    </citation>
    <scope>NUCLEOTIDE SEQUENCE [LARGE SCALE GENOMIC DNA]</scope>
    <source>
        <strain evidence="1 2">JCM 13375</strain>
    </source>
</reference>
<dbReference type="Gene3D" id="1.10.10.10">
    <property type="entry name" value="Winged helix-like DNA-binding domain superfamily/Winged helix DNA-binding domain"/>
    <property type="match status" value="1"/>
</dbReference>
<evidence type="ECO:0000313" key="1">
    <source>
        <dbReference type="EMBL" id="KXO91277.1"/>
    </source>
</evidence>
<name>A0A137YZB1_9ACTN</name>
<organism evidence="1 2">
    <name type="scientific">Tsukamurella pseudospumae</name>
    <dbReference type="NCBI Taxonomy" id="239498"/>
    <lineage>
        <taxon>Bacteria</taxon>
        <taxon>Bacillati</taxon>
        <taxon>Actinomycetota</taxon>
        <taxon>Actinomycetes</taxon>
        <taxon>Mycobacteriales</taxon>
        <taxon>Tsukamurellaceae</taxon>
        <taxon>Tsukamurella</taxon>
    </lineage>
</organism>
<comment type="caution">
    <text evidence="1">The sequence shown here is derived from an EMBL/GenBank/DDBJ whole genome shotgun (WGS) entry which is preliminary data.</text>
</comment>
<sequence>METYTDDRILQQPIGYWSSMAGRAVVTFIRATLERHGLTQPQWWTLNYVADRPAAVTIDEVVDFHRGFVDTDDALRPDALALIATGLLLEVDGALTVSPAGQQRREETWSDVHAALATIREGVTDDEYITTVRSLQRMIDNVGATAWHA</sequence>
<protein>
    <recommendedName>
        <fullName evidence="3">MarR family transcriptional regulator</fullName>
    </recommendedName>
</protein>
<gene>
    <name evidence="1" type="ORF">AXK61_06890</name>
</gene>
<accession>A0A137YZB1</accession>
<evidence type="ECO:0000313" key="2">
    <source>
        <dbReference type="Proteomes" id="UP000070409"/>
    </source>
</evidence>
<keyword evidence="2" id="KW-1185">Reference proteome</keyword>
<dbReference type="InterPro" id="IPR036390">
    <property type="entry name" value="WH_DNA-bd_sf"/>
</dbReference>
<evidence type="ECO:0008006" key="3">
    <source>
        <dbReference type="Google" id="ProtNLM"/>
    </source>
</evidence>
<dbReference type="Proteomes" id="UP000070409">
    <property type="component" value="Unassembled WGS sequence"/>
</dbReference>
<proteinExistence type="predicted"/>
<dbReference type="SUPFAM" id="SSF46785">
    <property type="entry name" value="Winged helix' DNA-binding domain"/>
    <property type="match status" value="1"/>
</dbReference>
<dbReference type="EMBL" id="LSRE01000044">
    <property type="protein sequence ID" value="KXO91277.1"/>
    <property type="molecule type" value="Genomic_DNA"/>
</dbReference>
<dbReference type="RefSeq" id="WP_068746616.1">
    <property type="nucleotide sequence ID" value="NZ_LSRE01000044.1"/>
</dbReference>